<accession>X1I6E1</accession>
<evidence type="ECO:0000313" key="1">
    <source>
        <dbReference type="EMBL" id="GAH77277.1"/>
    </source>
</evidence>
<dbReference type="AlphaFoldDB" id="X1I6E1"/>
<dbReference type="EMBL" id="BARU01044349">
    <property type="protein sequence ID" value="GAH77277.1"/>
    <property type="molecule type" value="Genomic_DNA"/>
</dbReference>
<feature type="non-terminal residue" evidence="1">
    <location>
        <position position="96"/>
    </location>
</feature>
<gene>
    <name evidence="1" type="ORF">S03H2_67664</name>
</gene>
<protein>
    <submittedName>
        <fullName evidence="1">Uncharacterized protein</fullName>
    </submittedName>
</protein>
<name>X1I6E1_9ZZZZ</name>
<proteinExistence type="predicted"/>
<reference evidence="1" key="1">
    <citation type="journal article" date="2014" name="Front. Microbiol.">
        <title>High frequency of phylogenetically diverse reductive dehalogenase-homologous genes in deep subseafloor sedimentary metagenomes.</title>
        <authorList>
            <person name="Kawai M."/>
            <person name="Futagami T."/>
            <person name="Toyoda A."/>
            <person name="Takaki Y."/>
            <person name="Nishi S."/>
            <person name="Hori S."/>
            <person name="Arai W."/>
            <person name="Tsubouchi T."/>
            <person name="Morono Y."/>
            <person name="Uchiyama I."/>
            <person name="Ito T."/>
            <person name="Fujiyama A."/>
            <person name="Inagaki F."/>
            <person name="Takami H."/>
        </authorList>
    </citation>
    <scope>NUCLEOTIDE SEQUENCE</scope>
    <source>
        <strain evidence="1">Expedition CK06-06</strain>
    </source>
</reference>
<sequence length="96" mass="10483">MGRQLTLRGTFQMTAEPNQTFRKLLDYEGVDLTIGWKIIGGEGLLLSDPGSGFKGIVLHTDDTQKVMMSFEDNQTIGWIGNTVSAGEPRVGVIDPN</sequence>
<comment type="caution">
    <text evidence="1">The sequence shown here is derived from an EMBL/GenBank/DDBJ whole genome shotgun (WGS) entry which is preliminary data.</text>
</comment>
<organism evidence="1">
    <name type="scientific">marine sediment metagenome</name>
    <dbReference type="NCBI Taxonomy" id="412755"/>
    <lineage>
        <taxon>unclassified sequences</taxon>
        <taxon>metagenomes</taxon>
        <taxon>ecological metagenomes</taxon>
    </lineage>
</organism>